<name>A0AA47MZF4_MERPO</name>
<feature type="domain" description="C-type lectin" evidence="2">
    <location>
        <begin position="446"/>
        <end position="553"/>
    </location>
</feature>
<dbReference type="InterPro" id="IPR001304">
    <property type="entry name" value="C-type_lectin-like"/>
</dbReference>
<protein>
    <submittedName>
        <fullName evidence="3">Macrophage mannose receptor 1</fullName>
    </submittedName>
</protein>
<gene>
    <name evidence="3" type="primary">Mrc1_2</name>
    <name evidence="3" type="ORF">N1851_009696</name>
</gene>
<dbReference type="Pfam" id="PF00059">
    <property type="entry name" value="Lectin_C"/>
    <property type="match status" value="4"/>
</dbReference>
<dbReference type="EMBL" id="JAOPHQ010001736">
    <property type="protein sequence ID" value="KAK0149558.1"/>
    <property type="molecule type" value="Genomic_DNA"/>
</dbReference>
<dbReference type="InterPro" id="IPR018378">
    <property type="entry name" value="C-type_lectin_CS"/>
</dbReference>
<feature type="domain" description="C-type lectin" evidence="2">
    <location>
        <begin position="327"/>
        <end position="442"/>
    </location>
</feature>
<comment type="caution">
    <text evidence="3">The sequence shown here is derived from an EMBL/GenBank/DDBJ whole genome shotgun (WGS) entry which is preliminary data.</text>
</comment>
<sequence length="560" mass="63559">MIENEEENQQVLSAISSPVWIGLYRVPWTWSDGTNADTGGVMSPITVLCGVVLEGGFSDSACNGQFPFICSGVCFSSAGLNKYTLVEVRKTWHDAQEYCRSLHNDLATVKNMDDLNQLTNMTARTWTYIGLNDFNRTSMDLYPNSWRWSTQKRSQTGYMNFAPGQPDYYLGRDECVVITTDGTWNDWDCADRSSDAKTYHYINQALSWESAKSYCRTHHTDLAIIENEEENQQVLSTVMNTYVWIGLYRVPWTWSDGTNYSFRNWWSYEPGGGSQLCGEVYKGGFGDTNCNNLLPFICSVKPSMDTRVLMSLLFSGICFSSAGLNKYILFEVKKTWYDAQEYCKHTYSDLATVKNMDDLNQLTDMTGGAETYIGLNDFNRKSMDLYPNSWRWSTQTRSQTGYMNFAPGQPDYSSGREECVLIGIDGTWSDGACASPNEFSCFSGSSNTKTYHHITQTLSWESAKSYCRTHYTDLAMIENEEENHQVSSTNTTTPVWIGLYRFPWTWSDGTNCSFRHWWSYEPNNSGGSQLCGTVYKGGFSDIGCNKQFPFICSGKQLITD</sequence>
<dbReference type="InterPro" id="IPR016186">
    <property type="entry name" value="C-type_lectin-like/link_sf"/>
</dbReference>
<evidence type="ECO:0000259" key="2">
    <source>
        <dbReference type="PROSITE" id="PS50041"/>
    </source>
</evidence>
<dbReference type="SMART" id="SM00034">
    <property type="entry name" value="CLECT"/>
    <property type="match status" value="4"/>
</dbReference>
<organism evidence="3 4">
    <name type="scientific">Merluccius polli</name>
    <name type="common">Benguela hake</name>
    <name type="synonym">Merluccius cadenati</name>
    <dbReference type="NCBI Taxonomy" id="89951"/>
    <lineage>
        <taxon>Eukaryota</taxon>
        <taxon>Metazoa</taxon>
        <taxon>Chordata</taxon>
        <taxon>Craniata</taxon>
        <taxon>Vertebrata</taxon>
        <taxon>Euteleostomi</taxon>
        <taxon>Actinopterygii</taxon>
        <taxon>Neopterygii</taxon>
        <taxon>Teleostei</taxon>
        <taxon>Neoteleostei</taxon>
        <taxon>Acanthomorphata</taxon>
        <taxon>Zeiogadaria</taxon>
        <taxon>Gadariae</taxon>
        <taxon>Gadiformes</taxon>
        <taxon>Gadoidei</taxon>
        <taxon>Merlucciidae</taxon>
        <taxon>Merluccius</taxon>
    </lineage>
</organism>
<dbReference type="SUPFAM" id="SSF56436">
    <property type="entry name" value="C-type lectin-like"/>
    <property type="match status" value="5"/>
</dbReference>
<feature type="domain" description="C-type lectin" evidence="2">
    <location>
        <begin position="194"/>
        <end position="299"/>
    </location>
</feature>
<dbReference type="InterPro" id="IPR016187">
    <property type="entry name" value="CTDL_fold"/>
</dbReference>
<evidence type="ECO:0000313" key="3">
    <source>
        <dbReference type="EMBL" id="KAK0149558.1"/>
    </source>
</evidence>
<feature type="domain" description="C-type lectin" evidence="2">
    <location>
        <begin position="1"/>
        <end position="71"/>
    </location>
</feature>
<keyword evidence="3" id="KW-0675">Receptor</keyword>
<dbReference type="Gene3D" id="3.10.100.10">
    <property type="entry name" value="Mannose-Binding Protein A, subunit A"/>
    <property type="match status" value="5"/>
</dbReference>
<evidence type="ECO:0000313" key="4">
    <source>
        <dbReference type="Proteomes" id="UP001174136"/>
    </source>
</evidence>
<evidence type="ECO:0000256" key="1">
    <source>
        <dbReference type="ARBA" id="ARBA00023157"/>
    </source>
</evidence>
<feature type="domain" description="C-type lectin" evidence="2">
    <location>
        <begin position="83"/>
        <end position="189"/>
    </location>
</feature>
<dbReference type="PROSITE" id="PS00615">
    <property type="entry name" value="C_TYPE_LECTIN_1"/>
    <property type="match status" value="1"/>
</dbReference>
<keyword evidence="4" id="KW-1185">Reference proteome</keyword>
<reference evidence="3" key="1">
    <citation type="journal article" date="2023" name="Front. Mar. Sci.">
        <title>A new Merluccius polli reference genome to investigate the effects of global change in West African waters.</title>
        <authorList>
            <person name="Mateo J.L."/>
            <person name="Blanco-Fernandez C."/>
            <person name="Garcia-Vazquez E."/>
            <person name="Machado-Schiaffino G."/>
        </authorList>
    </citation>
    <scope>NUCLEOTIDE SEQUENCE</scope>
    <source>
        <strain evidence="3">C29</strain>
        <tissue evidence="3">Fin</tissue>
    </source>
</reference>
<proteinExistence type="predicted"/>
<dbReference type="AlphaFoldDB" id="A0AA47MZF4"/>
<accession>A0AA47MZF4</accession>
<keyword evidence="1" id="KW-1015">Disulfide bond</keyword>
<dbReference type="Proteomes" id="UP001174136">
    <property type="component" value="Unassembled WGS sequence"/>
</dbReference>
<dbReference type="PANTHER" id="PTHR45784:SF3">
    <property type="entry name" value="C-TYPE LECTIN DOMAIN FAMILY 4 MEMBER K-LIKE-RELATED"/>
    <property type="match status" value="1"/>
</dbReference>
<dbReference type="PANTHER" id="PTHR45784">
    <property type="entry name" value="C-TYPE LECTIN DOMAIN FAMILY 20 MEMBER A-RELATED"/>
    <property type="match status" value="1"/>
</dbReference>
<dbReference type="PROSITE" id="PS50041">
    <property type="entry name" value="C_TYPE_LECTIN_2"/>
    <property type="match status" value="5"/>
</dbReference>